<protein>
    <submittedName>
        <fullName evidence="1">Uncharacterized protein</fullName>
    </submittedName>
</protein>
<dbReference type="AlphaFoldDB" id="A0A0L9VHG2"/>
<gene>
    <name evidence="1" type="ORF">LR48_Vigan10g038200</name>
</gene>
<dbReference type="PANTHER" id="PTHR34780:SF5">
    <property type="entry name" value="OS02G0733900 PROTEIN"/>
    <property type="match status" value="1"/>
</dbReference>
<evidence type="ECO:0000313" key="2">
    <source>
        <dbReference type="Proteomes" id="UP000053144"/>
    </source>
</evidence>
<evidence type="ECO:0000313" key="1">
    <source>
        <dbReference type="EMBL" id="KOM54490.1"/>
    </source>
</evidence>
<dbReference type="PANTHER" id="PTHR34780">
    <property type="entry name" value="OS08G0427800 PROTEIN"/>
    <property type="match status" value="1"/>
</dbReference>
<dbReference type="EMBL" id="CM003380">
    <property type="protein sequence ID" value="KOM54490.1"/>
    <property type="molecule type" value="Genomic_DNA"/>
</dbReference>
<sequence>MENMKMNKDERFAQKGVPIHSQVMKIKQESEEIVDWSPGKPEIRHVLREISRQISRSPLGISGQPISVDFNVDFHTSAHTQCIAAEVDTIAHSNIEFTRADSYIDIPVGACFDFAVYDFESVHTKFYVVDHMCYDLMKPIADTVAIIDLTDISPHSNILDLASVIDSINVPAVSNADSCSYLDAFFANEVDSNFKNNSSAMFENLKVYVADLNFSSITVDIHVDADFIF</sequence>
<dbReference type="Proteomes" id="UP000053144">
    <property type="component" value="Chromosome 10"/>
</dbReference>
<accession>A0A0L9VHG2</accession>
<dbReference type="Gramene" id="KOM54490">
    <property type="protein sequence ID" value="KOM54490"/>
    <property type="gene ID" value="LR48_Vigan10g038200"/>
</dbReference>
<proteinExistence type="predicted"/>
<name>A0A0L9VHG2_PHAAN</name>
<organism evidence="1 2">
    <name type="scientific">Phaseolus angularis</name>
    <name type="common">Azuki bean</name>
    <name type="synonym">Vigna angularis</name>
    <dbReference type="NCBI Taxonomy" id="3914"/>
    <lineage>
        <taxon>Eukaryota</taxon>
        <taxon>Viridiplantae</taxon>
        <taxon>Streptophyta</taxon>
        <taxon>Embryophyta</taxon>
        <taxon>Tracheophyta</taxon>
        <taxon>Spermatophyta</taxon>
        <taxon>Magnoliopsida</taxon>
        <taxon>eudicotyledons</taxon>
        <taxon>Gunneridae</taxon>
        <taxon>Pentapetalae</taxon>
        <taxon>rosids</taxon>
        <taxon>fabids</taxon>
        <taxon>Fabales</taxon>
        <taxon>Fabaceae</taxon>
        <taxon>Papilionoideae</taxon>
        <taxon>50 kb inversion clade</taxon>
        <taxon>NPAAA clade</taxon>
        <taxon>indigoferoid/millettioid clade</taxon>
        <taxon>Phaseoleae</taxon>
        <taxon>Vigna</taxon>
    </lineage>
</organism>
<reference evidence="2" key="1">
    <citation type="journal article" date="2015" name="Proc. Natl. Acad. Sci. U.S.A.">
        <title>Genome sequencing of adzuki bean (Vigna angularis) provides insight into high starch and low fat accumulation and domestication.</title>
        <authorList>
            <person name="Yang K."/>
            <person name="Tian Z."/>
            <person name="Chen C."/>
            <person name="Luo L."/>
            <person name="Zhao B."/>
            <person name="Wang Z."/>
            <person name="Yu L."/>
            <person name="Li Y."/>
            <person name="Sun Y."/>
            <person name="Li W."/>
            <person name="Chen Y."/>
            <person name="Li Y."/>
            <person name="Zhang Y."/>
            <person name="Ai D."/>
            <person name="Zhao J."/>
            <person name="Shang C."/>
            <person name="Ma Y."/>
            <person name="Wu B."/>
            <person name="Wang M."/>
            <person name="Gao L."/>
            <person name="Sun D."/>
            <person name="Zhang P."/>
            <person name="Guo F."/>
            <person name="Wang W."/>
            <person name="Li Y."/>
            <person name="Wang J."/>
            <person name="Varshney R.K."/>
            <person name="Wang J."/>
            <person name="Ling H.Q."/>
            <person name="Wan P."/>
        </authorList>
    </citation>
    <scope>NUCLEOTIDE SEQUENCE</scope>
    <source>
        <strain evidence="2">cv. Jingnong 6</strain>
    </source>
</reference>